<evidence type="ECO:0000256" key="4">
    <source>
        <dbReference type="ARBA" id="ARBA00022741"/>
    </source>
</evidence>
<dbReference type="GO" id="GO:0005524">
    <property type="term" value="F:ATP binding"/>
    <property type="evidence" value="ECO:0007669"/>
    <property type="project" value="UniProtKB-KW"/>
</dbReference>
<dbReference type="SUPFAM" id="SSF52540">
    <property type="entry name" value="P-loop containing nucleoside triphosphate hydrolases"/>
    <property type="match status" value="1"/>
</dbReference>
<dbReference type="STRING" id="49390.A0A068TNZ3"/>
<dbReference type="GO" id="GO:0052622">
    <property type="term" value="F:ATP/ADP dimethylallyltransferase activity"/>
    <property type="evidence" value="ECO:0007669"/>
    <property type="project" value="UniProtKB-EC"/>
</dbReference>
<evidence type="ECO:0000256" key="5">
    <source>
        <dbReference type="ARBA" id="ARBA00022840"/>
    </source>
</evidence>
<keyword evidence="12" id="KW-1185">Reference proteome</keyword>
<comment type="catalytic activity">
    <reaction evidence="7">
        <text>dimethylallyl diphosphate + ATP = N(6)-(dimethylallyl)adenosine 5'-triphosphate + diphosphate</text>
        <dbReference type="Rhea" id="RHEA:36331"/>
        <dbReference type="ChEBI" id="CHEBI:30616"/>
        <dbReference type="ChEBI" id="CHEBI:33019"/>
        <dbReference type="ChEBI" id="CHEBI:57623"/>
        <dbReference type="ChEBI" id="CHEBI:73532"/>
        <dbReference type="EC" id="2.5.1.112"/>
    </reaction>
</comment>
<evidence type="ECO:0000256" key="10">
    <source>
        <dbReference type="ARBA" id="ARBA00066838"/>
    </source>
</evidence>
<name>A0A068TNZ3_COFCA</name>
<protein>
    <recommendedName>
        <fullName evidence="10">adenylate dimethylallyltransferase (ADP/ATP-dependent)</fullName>
        <ecNumber evidence="10">2.5.1.112</ecNumber>
    </recommendedName>
</protein>
<dbReference type="Gramene" id="CDO97083">
    <property type="protein sequence ID" value="CDO97083"/>
    <property type="gene ID" value="GSCOC_T00014316001"/>
</dbReference>
<comment type="catalytic activity">
    <reaction evidence="8">
        <text>dimethylallyl diphosphate + ADP = N(6)-(dimethylallyl)adenosine 5'-diphosphate + diphosphate</text>
        <dbReference type="Rhea" id="RHEA:36327"/>
        <dbReference type="ChEBI" id="CHEBI:33019"/>
        <dbReference type="ChEBI" id="CHEBI:57623"/>
        <dbReference type="ChEBI" id="CHEBI:73533"/>
        <dbReference type="ChEBI" id="CHEBI:456216"/>
        <dbReference type="EC" id="2.5.1.112"/>
    </reaction>
</comment>
<proteinExistence type="inferred from homology"/>
<sequence length="297" mass="33817">MGCFGGIFNKNKVIFIMGATGTGKSRLSIDLATQIPAEIINSDKIQVYKGLDIVTNKVTEKEREGVPHHLLGEVEPDSDFTTPLVEDPLYKFKSRFACCFIWIDVSPPVLFSYVSKRVDQMVDADVLYCDKRMRKIIKQFFTSDYFLTEIEITLRISHVRLLVSWVLFLDLLSGSNKGLVEEVGEIFDPEADYGRGIRRAIGVPEMDEYFRAEAKMDETSKETLLASAIEEIKSNTCKLACRQVEKIQRLKNELRWPINRIDATVVFEKTSAEEADNAWNMCVFDPCMKILSPFLNA</sequence>
<evidence type="ECO:0000256" key="7">
    <source>
        <dbReference type="ARBA" id="ARBA00051744"/>
    </source>
</evidence>
<dbReference type="AlphaFoldDB" id="A0A068TNZ3"/>
<dbReference type="PANTHER" id="PTHR11088:SF89">
    <property type="entry name" value="TRNA DIMETHYLALLYLTRANSFERASE"/>
    <property type="match status" value="1"/>
</dbReference>
<dbReference type="InterPro" id="IPR027417">
    <property type="entry name" value="P-loop_NTPase"/>
</dbReference>
<dbReference type="Gene3D" id="1.10.287.890">
    <property type="entry name" value="Crystal structure of tRNA isopentenylpyrophosphate transferase (bh2366) domain"/>
    <property type="match status" value="1"/>
</dbReference>
<dbReference type="Gene3D" id="3.40.50.300">
    <property type="entry name" value="P-loop containing nucleotide triphosphate hydrolases"/>
    <property type="match status" value="1"/>
</dbReference>
<dbReference type="PhylomeDB" id="A0A068TNZ3"/>
<evidence type="ECO:0000256" key="3">
    <source>
        <dbReference type="ARBA" id="ARBA00022712"/>
    </source>
</evidence>
<comment type="function">
    <text evidence="9">Involved in cytokinin biosynthesis. Catalyzes the transfer of an isopentenyl group from dimethylallyl diphosphate (DMAPP) to ATP and ADP.</text>
</comment>
<evidence type="ECO:0000256" key="6">
    <source>
        <dbReference type="ARBA" id="ARBA00022946"/>
    </source>
</evidence>
<comment type="similarity">
    <text evidence="1">Belongs to the IPP transferase family.</text>
</comment>
<keyword evidence="5" id="KW-0067">ATP-binding</keyword>
<dbReference type="GO" id="GO:0052381">
    <property type="term" value="F:tRNA dimethylallyltransferase activity"/>
    <property type="evidence" value="ECO:0007669"/>
    <property type="project" value="TreeGrafter"/>
</dbReference>
<gene>
    <name evidence="11" type="ORF">GSCOC_T00014316001</name>
</gene>
<keyword evidence="3" id="KW-0203">Cytokinin biosynthesis</keyword>
<evidence type="ECO:0000256" key="9">
    <source>
        <dbReference type="ARBA" id="ARBA00055191"/>
    </source>
</evidence>
<dbReference type="GO" id="GO:0009824">
    <property type="term" value="F:AMP dimethylallyltransferase activity"/>
    <property type="evidence" value="ECO:0007669"/>
    <property type="project" value="UniProtKB-ARBA"/>
</dbReference>
<evidence type="ECO:0000256" key="8">
    <source>
        <dbReference type="ARBA" id="ARBA00052386"/>
    </source>
</evidence>
<evidence type="ECO:0000313" key="11">
    <source>
        <dbReference type="EMBL" id="CDO97083.1"/>
    </source>
</evidence>
<keyword evidence="6" id="KW-0809">Transit peptide</keyword>
<dbReference type="Proteomes" id="UP000295252">
    <property type="component" value="Chromosome IV"/>
</dbReference>
<dbReference type="EMBL" id="HG739085">
    <property type="protein sequence ID" value="CDO97083.1"/>
    <property type="molecule type" value="Genomic_DNA"/>
</dbReference>
<evidence type="ECO:0000313" key="12">
    <source>
        <dbReference type="Proteomes" id="UP000295252"/>
    </source>
</evidence>
<keyword evidence="4" id="KW-0547">Nucleotide-binding</keyword>
<organism evidence="11 12">
    <name type="scientific">Coffea canephora</name>
    <name type="common">Robusta coffee</name>
    <dbReference type="NCBI Taxonomy" id="49390"/>
    <lineage>
        <taxon>Eukaryota</taxon>
        <taxon>Viridiplantae</taxon>
        <taxon>Streptophyta</taxon>
        <taxon>Embryophyta</taxon>
        <taxon>Tracheophyta</taxon>
        <taxon>Spermatophyta</taxon>
        <taxon>Magnoliopsida</taxon>
        <taxon>eudicotyledons</taxon>
        <taxon>Gunneridae</taxon>
        <taxon>Pentapetalae</taxon>
        <taxon>asterids</taxon>
        <taxon>lamiids</taxon>
        <taxon>Gentianales</taxon>
        <taxon>Rubiaceae</taxon>
        <taxon>Ixoroideae</taxon>
        <taxon>Gardenieae complex</taxon>
        <taxon>Bertiereae - Coffeeae clade</taxon>
        <taxon>Coffeeae</taxon>
        <taxon>Coffea</taxon>
    </lineage>
</organism>
<dbReference type="InParanoid" id="A0A068TNZ3"/>
<accession>A0A068TNZ3</accession>
<keyword evidence="2" id="KW-0808">Transferase</keyword>
<dbReference type="PANTHER" id="PTHR11088">
    <property type="entry name" value="TRNA DIMETHYLALLYLTRANSFERASE"/>
    <property type="match status" value="1"/>
</dbReference>
<dbReference type="GO" id="GO:0005739">
    <property type="term" value="C:mitochondrion"/>
    <property type="evidence" value="ECO:0007669"/>
    <property type="project" value="TreeGrafter"/>
</dbReference>
<reference evidence="12" key="1">
    <citation type="journal article" date="2014" name="Science">
        <title>The coffee genome provides insight into the convergent evolution of caffeine biosynthesis.</title>
        <authorList>
            <person name="Denoeud F."/>
            <person name="Carretero-Paulet L."/>
            <person name="Dereeper A."/>
            <person name="Droc G."/>
            <person name="Guyot R."/>
            <person name="Pietrella M."/>
            <person name="Zheng C."/>
            <person name="Alberti A."/>
            <person name="Anthony F."/>
            <person name="Aprea G."/>
            <person name="Aury J.M."/>
            <person name="Bento P."/>
            <person name="Bernard M."/>
            <person name="Bocs S."/>
            <person name="Campa C."/>
            <person name="Cenci A."/>
            <person name="Combes M.C."/>
            <person name="Crouzillat D."/>
            <person name="Da Silva C."/>
            <person name="Daddiego L."/>
            <person name="De Bellis F."/>
            <person name="Dussert S."/>
            <person name="Garsmeur O."/>
            <person name="Gayraud T."/>
            <person name="Guignon V."/>
            <person name="Jahn K."/>
            <person name="Jamilloux V."/>
            <person name="Joet T."/>
            <person name="Labadie K."/>
            <person name="Lan T."/>
            <person name="Leclercq J."/>
            <person name="Lepelley M."/>
            <person name="Leroy T."/>
            <person name="Li L.T."/>
            <person name="Librado P."/>
            <person name="Lopez L."/>
            <person name="Munoz A."/>
            <person name="Noel B."/>
            <person name="Pallavicini A."/>
            <person name="Perrotta G."/>
            <person name="Poncet V."/>
            <person name="Pot D."/>
            <person name="Priyono X."/>
            <person name="Rigoreau M."/>
            <person name="Rouard M."/>
            <person name="Rozas J."/>
            <person name="Tranchant-Dubreuil C."/>
            <person name="VanBuren R."/>
            <person name="Zhang Q."/>
            <person name="Andrade A.C."/>
            <person name="Argout X."/>
            <person name="Bertrand B."/>
            <person name="de Kochko A."/>
            <person name="Graziosi G."/>
            <person name="Henry R.J."/>
            <person name="Jayarama X."/>
            <person name="Ming R."/>
            <person name="Nagai C."/>
            <person name="Rounsley S."/>
            <person name="Sankoff D."/>
            <person name="Giuliano G."/>
            <person name="Albert V.A."/>
            <person name="Wincker P."/>
            <person name="Lashermes P."/>
        </authorList>
    </citation>
    <scope>NUCLEOTIDE SEQUENCE [LARGE SCALE GENOMIC DNA]</scope>
    <source>
        <strain evidence="12">cv. DH200-94</strain>
    </source>
</reference>
<dbReference type="EC" id="2.5.1.112" evidence="10"/>
<evidence type="ECO:0000256" key="1">
    <source>
        <dbReference type="ARBA" id="ARBA00005842"/>
    </source>
</evidence>
<evidence type="ECO:0000256" key="2">
    <source>
        <dbReference type="ARBA" id="ARBA00022679"/>
    </source>
</evidence>
<dbReference type="OMA" id="WPINRID"/>
<dbReference type="Pfam" id="PF01715">
    <property type="entry name" value="IPPT"/>
    <property type="match status" value="2"/>
</dbReference>
<dbReference type="GO" id="GO:0009691">
    <property type="term" value="P:cytokinin biosynthetic process"/>
    <property type="evidence" value="ECO:0007669"/>
    <property type="project" value="UniProtKB-KW"/>
</dbReference>
<dbReference type="InterPro" id="IPR039657">
    <property type="entry name" value="Dimethylallyltransferase"/>
</dbReference>
<dbReference type="GO" id="GO:0006400">
    <property type="term" value="P:tRNA modification"/>
    <property type="evidence" value="ECO:0007669"/>
    <property type="project" value="TreeGrafter"/>
</dbReference>
<dbReference type="FunFam" id="1.10.287.890:FF:000002">
    <property type="entry name" value="Adenylate isopentenyltransferase 5, chloroplastic"/>
    <property type="match status" value="1"/>
</dbReference>